<dbReference type="KEGG" id="pco:PHACADRAFT_166472"/>
<dbReference type="AlphaFoldDB" id="K5WKR6"/>
<keyword evidence="2" id="KW-1185">Reference proteome</keyword>
<evidence type="ECO:0008006" key="3">
    <source>
        <dbReference type="Google" id="ProtNLM"/>
    </source>
</evidence>
<evidence type="ECO:0000313" key="1">
    <source>
        <dbReference type="EMBL" id="EKM50827.1"/>
    </source>
</evidence>
<name>K5WKR6_PHACS</name>
<dbReference type="Proteomes" id="UP000008370">
    <property type="component" value="Unassembled WGS sequence"/>
</dbReference>
<proteinExistence type="predicted"/>
<dbReference type="InParanoid" id="K5WKR6"/>
<sequence length="498" mass="56241">MAIINSLPPEIIAHAFKYCAYEAQEAWIQYVLDKPKNNQLRRKGPLVDATTTSDSAPFSQPMNPTPYYCMTLTHVCRFWRGIALAYSGLWSHVVVLDKEVTMEMLKRSAGQPLTVIFRLPEREVEAGTRNVAGTRTEIFKAVLEENIGRVDTLVTPMLPELLTLQFASKAPHLRRLMFIEPSPVVPETAANPETVQDRVVLSALESLVSVAPLWAPLTPLCAPTVKTLVLTHTVPHDDMSEDEPEEDMYLTRFIELTDVLRRLPHLEHLDVALSDDDEGFPYNAELPRLRTLGLKTSTRICASFLRFVKVPQNTKVRLRGFLSDDVTGWKTTDVPKTLAEVIADPSKVDGPKFEPVLSAAICWKAGRYKLRGWRSVQYFKDEDQDPEPDVDLDLSVGAHVSDLLAVLGTLPLCSVQTLRLGYLPWPGGEEVFDCARALCLMPNLEQLALDLIFPSLVWELLAITPATRTFFSHDSFERRDEKRWDRTSIEKAEKMFNR</sequence>
<evidence type="ECO:0000313" key="2">
    <source>
        <dbReference type="Proteomes" id="UP000008370"/>
    </source>
</evidence>
<dbReference type="OrthoDB" id="2755867at2759"/>
<dbReference type="RefSeq" id="XP_007401087.1">
    <property type="nucleotide sequence ID" value="XM_007401025.1"/>
</dbReference>
<gene>
    <name evidence="1" type="ORF">PHACADRAFT_166472</name>
</gene>
<protein>
    <recommendedName>
        <fullName evidence="3">F-box domain-containing protein</fullName>
    </recommendedName>
</protein>
<dbReference type="HOGENOM" id="CLU_547581_0_0_1"/>
<organism evidence="1 2">
    <name type="scientific">Phanerochaete carnosa (strain HHB-10118-sp)</name>
    <name type="common">White-rot fungus</name>
    <name type="synonym">Peniophora carnosa</name>
    <dbReference type="NCBI Taxonomy" id="650164"/>
    <lineage>
        <taxon>Eukaryota</taxon>
        <taxon>Fungi</taxon>
        <taxon>Dikarya</taxon>
        <taxon>Basidiomycota</taxon>
        <taxon>Agaricomycotina</taxon>
        <taxon>Agaricomycetes</taxon>
        <taxon>Polyporales</taxon>
        <taxon>Phanerochaetaceae</taxon>
        <taxon>Phanerochaete</taxon>
    </lineage>
</organism>
<accession>K5WKR6</accession>
<dbReference type="GeneID" id="18909345"/>
<reference evidence="1 2" key="1">
    <citation type="journal article" date="2012" name="BMC Genomics">
        <title>Comparative genomics of the white-rot fungi, Phanerochaete carnosa and P. chrysosporium, to elucidate the genetic basis of the distinct wood types they colonize.</title>
        <authorList>
            <person name="Suzuki H."/>
            <person name="MacDonald J."/>
            <person name="Syed K."/>
            <person name="Salamov A."/>
            <person name="Hori C."/>
            <person name="Aerts A."/>
            <person name="Henrissat B."/>
            <person name="Wiebenga A."/>
            <person name="vanKuyk P.A."/>
            <person name="Barry K."/>
            <person name="Lindquist E."/>
            <person name="LaButti K."/>
            <person name="Lapidus A."/>
            <person name="Lucas S."/>
            <person name="Coutinho P."/>
            <person name="Gong Y."/>
            <person name="Samejima M."/>
            <person name="Mahadevan R."/>
            <person name="Abou-Zaid M."/>
            <person name="de Vries R.P."/>
            <person name="Igarashi K."/>
            <person name="Yadav J.S."/>
            <person name="Grigoriev I.V."/>
            <person name="Master E.R."/>
        </authorList>
    </citation>
    <scope>NUCLEOTIDE SEQUENCE [LARGE SCALE GENOMIC DNA]</scope>
    <source>
        <strain evidence="1 2">HHB-10118-sp</strain>
    </source>
</reference>
<dbReference type="EMBL" id="JH930478">
    <property type="protein sequence ID" value="EKM50827.1"/>
    <property type="molecule type" value="Genomic_DNA"/>
</dbReference>